<evidence type="ECO:0000256" key="5">
    <source>
        <dbReference type="ARBA" id="ARBA00022840"/>
    </source>
</evidence>
<dbReference type="Pfam" id="PF21236">
    <property type="entry name" value="OB_PRS7"/>
    <property type="match status" value="1"/>
</dbReference>
<dbReference type="SMART" id="SM00382">
    <property type="entry name" value="AAA"/>
    <property type="match status" value="1"/>
</dbReference>
<proteinExistence type="inferred from homology"/>
<feature type="domain" description="AAA+ ATPase" evidence="10">
    <location>
        <begin position="598"/>
        <end position="737"/>
    </location>
</feature>
<evidence type="ECO:0000256" key="9">
    <source>
        <dbReference type="SAM" id="Phobius"/>
    </source>
</evidence>
<dbReference type="InterPro" id="IPR027417">
    <property type="entry name" value="P-loop_NTPase"/>
</dbReference>
<comment type="similarity">
    <text evidence="2">Belongs to the AAA ATPase family.</text>
</comment>
<dbReference type="InterPro" id="IPR050221">
    <property type="entry name" value="26S_Proteasome_ATPase"/>
</dbReference>
<keyword evidence="6" id="KW-0647">Proteasome</keyword>
<keyword evidence="12" id="KW-1185">Reference proteome</keyword>
<feature type="compositionally biased region" description="Basic and acidic residues" evidence="8">
    <location>
        <begin position="201"/>
        <end position="219"/>
    </location>
</feature>
<dbReference type="Gene3D" id="3.40.50.300">
    <property type="entry name" value="P-loop containing nucleotide triphosphate hydrolases"/>
    <property type="match status" value="1"/>
</dbReference>
<keyword evidence="9" id="KW-1133">Transmembrane helix</keyword>
<organism evidence="11 12">
    <name type="scientific">Solanum tuberosum</name>
    <name type="common">Potato</name>
    <dbReference type="NCBI Taxonomy" id="4113"/>
    <lineage>
        <taxon>Eukaryota</taxon>
        <taxon>Viridiplantae</taxon>
        <taxon>Streptophyta</taxon>
        <taxon>Embryophyta</taxon>
        <taxon>Tracheophyta</taxon>
        <taxon>Spermatophyta</taxon>
        <taxon>Magnoliopsida</taxon>
        <taxon>eudicotyledons</taxon>
        <taxon>Gunneridae</taxon>
        <taxon>Pentapetalae</taxon>
        <taxon>asterids</taxon>
        <taxon>lamiids</taxon>
        <taxon>Solanales</taxon>
        <taxon>Solanaceae</taxon>
        <taxon>Solanoideae</taxon>
        <taxon>Solaneae</taxon>
        <taxon>Solanum</taxon>
    </lineage>
</organism>
<comment type="subcellular location">
    <subcellularLocation>
        <location evidence="1">Cytoplasm</location>
    </subcellularLocation>
</comment>
<keyword evidence="9" id="KW-0812">Transmembrane</keyword>
<protein>
    <recommendedName>
        <fullName evidence="10">AAA+ ATPase domain-containing protein</fullName>
    </recommendedName>
</protein>
<dbReference type="Pfam" id="PF17862">
    <property type="entry name" value="AAA_lid_3"/>
    <property type="match status" value="1"/>
</dbReference>
<comment type="function">
    <text evidence="7">The 26S proteasome is involved in the ATP-dependent degradation of ubiquitinated proteins. The regulatory (or ATPase) complex confers ATP dependency and substrate specificity to the 26S complex.</text>
</comment>
<name>A0ABQ7UIR0_SOLTU</name>
<dbReference type="InterPro" id="IPR041569">
    <property type="entry name" value="AAA_lid_3"/>
</dbReference>
<keyword evidence="5" id="KW-0067">ATP-binding</keyword>
<gene>
    <name evidence="11" type="ORF">KY290_028606</name>
</gene>
<evidence type="ECO:0000313" key="12">
    <source>
        <dbReference type="Proteomes" id="UP000826656"/>
    </source>
</evidence>
<keyword evidence="3" id="KW-0963">Cytoplasm</keyword>
<evidence type="ECO:0000313" key="11">
    <source>
        <dbReference type="EMBL" id="KAH0749374.1"/>
    </source>
</evidence>
<accession>A0ABQ7UIR0</accession>
<dbReference type="EMBL" id="JAIVGD010000019">
    <property type="protein sequence ID" value="KAH0749374.1"/>
    <property type="molecule type" value="Genomic_DNA"/>
</dbReference>
<dbReference type="Pfam" id="PF00004">
    <property type="entry name" value="AAA"/>
    <property type="match status" value="1"/>
</dbReference>
<evidence type="ECO:0000256" key="8">
    <source>
        <dbReference type="SAM" id="MobiDB-lite"/>
    </source>
</evidence>
<dbReference type="PANTHER" id="PTHR23073">
    <property type="entry name" value="26S PROTEASOME REGULATORY SUBUNIT"/>
    <property type="match status" value="1"/>
</dbReference>
<evidence type="ECO:0000256" key="2">
    <source>
        <dbReference type="ARBA" id="ARBA00006914"/>
    </source>
</evidence>
<evidence type="ECO:0000256" key="4">
    <source>
        <dbReference type="ARBA" id="ARBA00022741"/>
    </source>
</evidence>
<feature type="region of interest" description="Disordered" evidence="8">
    <location>
        <begin position="196"/>
        <end position="221"/>
    </location>
</feature>
<feature type="transmembrane region" description="Helical" evidence="9">
    <location>
        <begin position="153"/>
        <end position="175"/>
    </location>
</feature>
<sequence length="823" mass="92545">MKARLVVFPIRGRNWCFSRSIESSQSEAQSSNTPSTLKDLWKKISSKSSHDSPAANIEVVVDFASDKMNKAWTSLEKAPAGSLKNRIHGLGLTLLSRVKPSEIFLKSISKEVTRVDITYPSSLNGQLVRRRLRHIASRGAIIHKKYLYGSATLLPLTSFFMVLPLPNIPFFWVLFRTYSHWRALQGSENLLRLVTNSSHQQKSDKGTTDKSTNVKDDPQRTNNCISPPWVLLPSEDLQKLIQSGESNDGLSESTVSDICQRFNLNTMDLTFPKCRKSFHISLERTGHENFSSFPDPYKTMGNQEIHINLRNYFRSTQQNMLGSCPGSIHLFPCELLHNLESARQIRNLHPPSLTYMLAVVVVKKLSFKIVSSYKPNLSYCSLRFVRRTNASEKSMAPAAADIEDEIKDEKNPPPLDEDDIALLKTYGLGPYSTSIKKTEKEIKEMAKKINDLCGIKESDTGLAAPSQWDLVSDKQMMQEEQPLQVARCTKIISPNTEDAKYVINVKQIAKFVVGLGDKVSPTDIEEGMRVGVDRNKYQIQIPLPPKIDPSVTMMTVEEKPDVTYNDVGGCKEQIEKMREVVELPMLHPEKFVKLGIDPPKGVLCYGPPGTGKTLLARAVANRTDACFIRVIGSELVQKYVGEGARMVRELFQMARSKKACIVFFDEVDAIGGARFDDGVGGDNEVQRTMLEIVNQLDGFDARGNIKVLMATNRPDTLDPALLRPGRLDRKVEFGLPDLESRTQIFKIHTRTMNCERDIRFELLARLCPNSTGADIRSVCTEAGMYAIRARRKTVTEKDFLDAVNKVIKGYQKFSATPKYMVYN</sequence>
<dbReference type="SUPFAM" id="SSF52540">
    <property type="entry name" value="P-loop containing nucleoside triphosphate hydrolases"/>
    <property type="match status" value="1"/>
</dbReference>
<evidence type="ECO:0000256" key="7">
    <source>
        <dbReference type="ARBA" id="ARBA00024661"/>
    </source>
</evidence>
<evidence type="ECO:0000256" key="1">
    <source>
        <dbReference type="ARBA" id="ARBA00004496"/>
    </source>
</evidence>
<dbReference type="InterPro" id="IPR003593">
    <property type="entry name" value="AAA+_ATPase"/>
</dbReference>
<evidence type="ECO:0000256" key="6">
    <source>
        <dbReference type="ARBA" id="ARBA00022942"/>
    </source>
</evidence>
<comment type="caution">
    <text evidence="11">The sequence shown here is derived from an EMBL/GenBank/DDBJ whole genome shotgun (WGS) entry which is preliminary data.</text>
</comment>
<dbReference type="InterPro" id="IPR012340">
    <property type="entry name" value="NA-bd_OB-fold"/>
</dbReference>
<dbReference type="InterPro" id="IPR003959">
    <property type="entry name" value="ATPase_AAA_core"/>
</dbReference>
<dbReference type="CDD" id="cd19502">
    <property type="entry name" value="RecA-like_PAN_like"/>
    <property type="match status" value="1"/>
</dbReference>
<dbReference type="InterPro" id="IPR018786">
    <property type="entry name" value="Mit_KHE1"/>
</dbReference>
<dbReference type="Gene3D" id="1.10.8.60">
    <property type="match status" value="1"/>
</dbReference>
<reference evidence="11 12" key="1">
    <citation type="journal article" date="2021" name="bioRxiv">
        <title>Chromosome-scale and haplotype-resolved genome assembly of a tetraploid potato cultivar.</title>
        <authorList>
            <person name="Sun H."/>
            <person name="Jiao W.-B."/>
            <person name="Krause K."/>
            <person name="Campoy J.A."/>
            <person name="Goel M."/>
            <person name="Folz-Donahue K."/>
            <person name="Kukat C."/>
            <person name="Huettel B."/>
            <person name="Schneeberger K."/>
        </authorList>
    </citation>
    <scope>NUCLEOTIDE SEQUENCE [LARGE SCALE GENOMIC DNA]</scope>
    <source>
        <strain evidence="11">SolTubOtavaFocal</strain>
        <tissue evidence="11">Leaves</tissue>
    </source>
</reference>
<dbReference type="PROSITE" id="PS00674">
    <property type="entry name" value="AAA"/>
    <property type="match status" value="1"/>
</dbReference>
<dbReference type="Pfam" id="PF10173">
    <property type="entry name" value="Mit_KHE1"/>
    <property type="match status" value="1"/>
</dbReference>
<dbReference type="InterPro" id="IPR003960">
    <property type="entry name" value="ATPase_AAA_CS"/>
</dbReference>
<dbReference type="Gene3D" id="2.40.50.140">
    <property type="entry name" value="Nucleic acid-binding proteins"/>
    <property type="match status" value="1"/>
</dbReference>
<evidence type="ECO:0000259" key="10">
    <source>
        <dbReference type="SMART" id="SM00382"/>
    </source>
</evidence>
<dbReference type="Proteomes" id="UP000826656">
    <property type="component" value="Unassembled WGS sequence"/>
</dbReference>
<evidence type="ECO:0000256" key="3">
    <source>
        <dbReference type="ARBA" id="ARBA00022490"/>
    </source>
</evidence>
<dbReference type="InterPro" id="IPR048723">
    <property type="entry name" value="OB_PRS7"/>
</dbReference>
<keyword evidence="4" id="KW-0547">Nucleotide-binding</keyword>
<keyword evidence="9" id="KW-0472">Membrane</keyword>